<dbReference type="UniPathway" id="UPA00219"/>
<feature type="domain" description="Enolpyruvate transferase" evidence="13">
    <location>
        <begin position="65"/>
        <end position="462"/>
    </location>
</feature>
<dbReference type="GO" id="GO:0008760">
    <property type="term" value="F:UDP-N-acetylglucosamine 1-carboxyvinyltransferase activity"/>
    <property type="evidence" value="ECO:0007669"/>
    <property type="project" value="UniProtKB-UniRule"/>
</dbReference>
<dbReference type="Pfam" id="PF00275">
    <property type="entry name" value="EPSP_synthase"/>
    <property type="match status" value="1"/>
</dbReference>
<accession>A0A140L5V7</accession>
<comment type="caution">
    <text evidence="14">The sequence shown here is derived from an EMBL/GenBank/DDBJ whole genome shotgun (WGS) entry which is preliminary data.</text>
</comment>
<keyword evidence="9 12" id="KW-0961">Cell wall biogenesis/degradation</keyword>
<feature type="binding site" evidence="12">
    <location>
        <position position="385"/>
    </location>
    <ligand>
        <name>UDP-N-acetyl-alpha-D-glucosamine</name>
        <dbReference type="ChEBI" id="CHEBI:57705"/>
    </ligand>
</feature>
<dbReference type="GO" id="GO:0005737">
    <property type="term" value="C:cytoplasm"/>
    <property type="evidence" value="ECO:0007669"/>
    <property type="project" value="UniProtKB-SubCell"/>
</dbReference>
<dbReference type="AlphaFoldDB" id="A0A140L5V7"/>
<dbReference type="GO" id="GO:0051301">
    <property type="term" value="P:cell division"/>
    <property type="evidence" value="ECO:0007669"/>
    <property type="project" value="UniProtKB-KW"/>
</dbReference>
<comment type="subcellular location">
    <subcellularLocation>
        <location evidence="1 12">Cytoplasm</location>
    </subcellularLocation>
</comment>
<comment type="catalytic activity">
    <reaction evidence="11 12">
        <text>phosphoenolpyruvate + UDP-N-acetyl-alpha-D-glucosamine = UDP-N-acetyl-3-O-(1-carboxyvinyl)-alpha-D-glucosamine + phosphate</text>
        <dbReference type="Rhea" id="RHEA:18681"/>
        <dbReference type="ChEBI" id="CHEBI:43474"/>
        <dbReference type="ChEBI" id="CHEBI:57705"/>
        <dbReference type="ChEBI" id="CHEBI:58702"/>
        <dbReference type="ChEBI" id="CHEBI:68483"/>
        <dbReference type="EC" id="2.5.1.7"/>
    </reaction>
</comment>
<keyword evidence="8 12" id="KW-0131">Cell cycle</keyword>
<comment type="function">
    <text evidence="12">Cell wall formation. Adds enolpyruvyl to UDP-N-acetylglucosamine.</text>
</comment>
<dbReference type="InterPro" id="IPR036968">
    <property type="entry name" value="Enolpyruvate_Tfrase_sf"/>
</dbReference>
<reference evidence="14 15" key="1">
    <citation type="submission" date="2015-12" db="EMBL/GenBank/DDBJ databases">
        <title>Draft genome sequence of the thermoanaerobe Thermotalea metallivorans, an isolate from the runoff channel of the Great Artesian Basin, Australia.</title>
        <authorList>
            <person name="Patel B.K."/>
        </authorList>
    </citation>
    <scope>NUCLEOTIDE SEQUENCE [LARGE SCALE GENOMIC DNA]</scope>
    <source>
        <strain evidence="14 15">B2-1</strain>
    </source>
</reference>
<dbReference type="EC" id="2.5.1.7" evidence="12"/>
<dbReference type="InterPro" id="IPR050068">
    <property type="entry name" value="MurA_subfamily"/>
</dbReference>
<sequence>MHLKGEDKYSHTVTPPGNMHIMSNILCFAFFDESELTQNVICIDSMSIYVQDFQEVKYVSKFVIHGGNKLHGEIRIGGAKNAVLPILAATILSGKESILRDCPNLKDVHTMIEILRSVGCKISFQDSVIVVDSSTLYSHEIPESLVREMRSSIFLMGPMLGRCGKIKISYPGGCEIGPRPIDLHIKALKALGVQITEAHGFLECEVQKLKGCEIHLDYPSVGATENAMLAAAMAEGTTRIINAAKEPEIVDLQNFMLKMGAKIYGAGTSEIVIEGVKELKRAEYKIMPDRIVTGTMLAAGAITGGYIVVTNAIPSHVQPVVSKLKECGCLILEKGNTLTLKAPERVKAVDMIKTLPYPGFPTDMQAQFMALMTVAKGTSFFTETIFENRYKHVDELVRMGAKIKIDGRVAVVKGVPKLTGAKVCAKDLRGGAALVIAGLAAEGETTVEDIIHIERGYEQFDKMLEQLGAHIYRIQ</sequence>
<dbReference type="STRING" id="520762.AN619_13950"/>
<evidence type="ECO:0000256" key="2">
    <source>
        <dbReference type="ARBA" id="ARBA00004752"/>
    </source>
</evidence>
<dbReference type="HAMAP" id="MF_00111">
    <property type="entry name" value="MurA"/>
    <property type="match status" value="1"/>
</dbReference>
<evidence type="ECO:0000256" key="8">
    <source>
        <dbReference type="ARBA" id="ARBA00023306"/>
    </source>
</evidence>
<evidence type="ECO:0000259" key="13">
    <source>
        <dbReference type="Pfam" id="PF00275"/>
    </source>
</evidence>
<feature type="modified residue" description="2-(S-cysteinyl)pyruvic acid O-phosphothioketal" evidence="12">
    <location>
        <position position="174"/>
    </location>
</feature>
<feature type="active site" description="Proton donor" evidence="12">
    <location>
        <position position="174"/>
    </location>
</feature>
<dbReference type="GO" id="GO:0008360">
    <property type="term" value="P:regulation of cell shape"/>
    <property type="evidence" value="ECO:0007669"/>
    <property type="project" value="UniProtKB-KW"/>
</dbReference>
<dbReference type="EMBL" id="LOEE01000030">
    <property type="protein sequence ID" value="KXG75932.1"/>
    <property type="molecule type" value="Genomic_DNA"/>
</dbReference>
<dbReference type="PATRIC" id="fig|520762.4.peg.1553"/>
<evidence type="ECO:0000256" key="3">
    <source>
        <dbReference type="ARBA" id="ARBA00022490"/>
    </source>
</evidence>
<evidence type="ECO:0000256" key="10">
    <source>
        <dbReference type="ARBA" id="ARBA00038367"/>
    </source>
</evidence>
<dbReference type="NCBIfam" id="NF006873">
    <property type="entry name" value="PRK09369.1"/>
    <property type="match status" value="1"/>
</dbReference>
<evidence type="ECO:0000256" key="12">
    <source>
        <dbReference type="HAMAP-Rule" id="MF_00111"/>
    </source>
</evidence>
<keyword evidence="12" id="KW-0670">Pyruvate</keyword>
<feature type="binding site" evidence="12">
    <location>
        <position position="150"/>
    </location>
    <ligand>
        <name>UDP-N-acetyl-alpha-D-glucosamine</name>
        <dbReference type="ChEBI" id="CHEBI:57705"/>
    </ligand>
</feature>
<dbReference type="InterPro" id="IPR005750">
    <property type="entry name" value="UDP_GlcNAc_COvinyl_MurA"/>
</dbReference>
<feature type="binding site" evidence="12">
    <location>
        <begin position="80"/>
        <end position="81"/>
    </location>
    <ligand>
        <name>phosphoenolpyruvate</name>
        <dbReference type="ChEBI" id="CHEBI:58702"/>
    </ligand>
</feature>
<dbReference type="Proteomes" id="UP000070456">
    <property type="component" value="Unassembled WGS sequence"/>
</dbReference>
<evidence type="ECO:0000256" key="11">
    <source>
        <dbReference type="ARBA" id="ARBA00047527"/>
    </source>
</evidence>
<keyword evidence="5 12" id="KW-0808">Transferase</keyword>
<dbReference type="SUPFAM" id="SSF55205">
    <property type="entry name" value="EPT/RTPC-like"/>
    <property type="match status" value="1"/>
</dbReference>
<feature type="binding site" evidence="12">
    <location>
        <position position="363"/>
    </location>
    <ligand>
        <name>UDP-N-acetyl-alpha-D-glucosamine</name>
        <dbReference type="ChEBI" id="CHEBI:57705"/>
    </ligand>
</feature>
<dbReference type="FunFam" id="3.65.10.10:FF:000001">
    <property type="entry name" value="UDP-N-acetylglucosamine 1-carboxyvinyltransferase"/>
    <property type="match status" value="1"/>
</dbReference>
<evidence type="ECO:0000256" key="5">
    <source>
        <dbReference type="ARBA" id="ARBA00022679"/>
    </source>
</evidence>
<comment type="pathway">
    <text evidence="2 12">Cell wall biogenesis; peptidoglycan biosynthesis.</text>
</comment>
<dbReference type="PANTHER" id="PTHR43783">
    <property type="entry name" value="UDP-N-ACETYLGLUCOSAMINE 1-CARBOXYVINYLTRANSFERASE"/>
    <property type="match status" value="1"/>
</dbReference>
<evidence type="ECO:0000256" key="9">
    <source>
        <dbReference type="ARBA" id="ARBA00023316"/>
    </source>
</evidence>
<evidence type="ECO:0000256" key="4">
    <source>
        <dbReference type="ARBA" id="ARBA00022618"/>
    </source>
</evidence>
<dbReference type="InterPro" id="IPR013792">
    <property type="entry name" value="RNA3'P_cycl/enolpyr_Trfase_a/b"/>
</dbReference>
<evidence type="ECO:0000256" key="1">
    <source>
        <dbReference type="ARBA" id="ARBA00004496"/>
    </source>
</evidence>
<dbReference type="InterPro" id="IPR001986">
    <property type="entry name" value="Enolpyruvate_Tfrase_dom"/>
</dbReference>
<dbReference type="GO" id="GO:0071555">
    <property type="term" value="P:cell wall organization"/>
    <property type="evidence" value="ECO:0007669"/>
    <property type="project" value="UniProtKB-KW"/>
</dbReference>
<name>A0A140L5V7_9FIRM</name>
<evidence type="ECO:0000313" key="15">
    <source>
        <dbReference type="Proteomes" id="UP000070456"/>
    </source>
</evidence>
<feature type="binding site" evidence="12">
    <location>
        <begin position="179"/>
        <end position="183"/>
    </location>
    <ligand>
        <name>UDP-N-acetyl-alpha-D-glucosamine</name>
        <dbReference type="ChEBI" id="CHEBI:57705"/>
    </ligand>
</feature>
<proteinExistence type="inferred from homology"/>
<evidence type="ECO:0000256" key="6">
    <source>
        <dbReference type="ARBA" id="ARBA00022960"/>
    </source>
</evidence>
<dbReference type="PANTHER" id="PTHR43783:SF1">
    <property type="entry name" value="UDP-N-ACETYLGLUCOSAMINE 1-CARBOXYVINYLTRANSFERASE"/>
    <property type="match status" value="1"/>
</dbReference>
<evidence type="ECO:0000256" key="7">
    <source>
        <dbReference type="ARBA" id="ARBA00022984"/>
    </source>
</evidence>
<organism evidence="14 15">
    <name type="scientific">Thermotalea metallivorans</name>
    <dbReference type="NCBI Taxonomy" id="520762"/>
    <lineage>
        <taxon>Bacteria</taxon>
        <taxon>Bacillati</taxon>
        <taxon>Bacillota</taxon>
        <taxon>Clostridia</taxon>
        <taxon>Peptostreptococcales</taxon>
        <taxon>Thermotaleaceae</taxon>
        <taxon>Thermotalea</taxon>
    </lineage>
</organism>
<keyword evidence="6 12" id="KW-0133">Cell shape</keyword>
<evidence type="ECO:0000313" key="14">
    <source>
        <dbReference type="EMBL" id="KXG75932.1"/>
    </source>
</evidence>
<keyword evidence="3 12" id="KW-0963">Cytoplasm</keyword>
<gene>
    <name evidence="14" type="primary">murAA_2</name>
    <name evidence="12" type="synonym">murA</name>
    <name evidence="14" type="ORF">AN619_13950</name>
</gene>
<comment type="caution">
    <text evidence="12">Lacks conserved residue(s) required for the propagation of feature annotation.</text>
</comment>
<comment type="similarity">
    <text evidence="10 12">Belongs to the EPSP synthase family. MurA subfamily.</text>
</comment>
<dbReference type="Gene3D" id="3.65.10.10">
    <property type="entry name" value="Enolpyruvate transferase domain"/>
    <property type="match status" value="2"/>
</dbReference>
<dbReference type="GO" id="GO:0019277">
    <property type="term" value="P:UDP-N-acetylgalactosamine biosynthetic process"/>
    <property type="evidence" value="ECO:0007669"/>
    <property type="project" value="InterPro"/>
</dbReference>
<keyword evidence="15" id="KW-1185">Reference proteome</keyword>
<keyword evidence="7 12" id="KW-0573">Peptidoglycan synthesis</keyword>
<protein>
    <recommendedName>
        <fullName evidence="12">UDP-N-acetylglucosamine 1-carboxyvinyltransferase</fullName>
        <ecNumber evidence="12">2.5.1.7</ecNumber>
    </recommendedName>
    <alternativeName>
        <fullName evidence="12">Enoylpyruvate transferase</fullName>
    </alternativeName>
    <alternativeName>
        <fullName evidence="12">UDP-N-acetylglucosamine enolpyruvyl transferase</fullName>
        <shortName evidence="12">EPT</shortName>
    </alternativeName>
</protein>
<dbReference type="CDD" id="cd01555">
    <property type="entry name" value="UdpNAET"/>
    <property type="match status" value="1"/>
</dbReference>
<dbReference type="NCBIfam" id="TIGR01072">
    <property type="entry name" value="murA"/>
    <property type="match status" value="1"/>
</dbReference>
<dbReference type="GO" id="GO:0009252">
    <property type="term" value="P:peptidoglycan biosynthetic process"/>
    <property type="evidence" value="ECO:0007669"/>
    <property type="project" value="UniProtKB-UniRule"/>
</dbReference>
<keyword evidence="4 12" id="KW-0132">Cell division</keyword>